<proteinExistence type="predicted"/>
<dbReference type="Proteomes" id="UP000183982">
    <property type="component" value="Unassembled WGS sequence"/>
</dbReference>
<keyword evidence="1" id="KW-0812">Transmembrane</keyword>
<name>A0A1M6IDC3_9RHOB</name>
<evidence type="ECO:0000256" key="1">
    <source>
        <dbReference type="SAM" id="Phobius"/>
    </source>
</evidence>
<accession>A0A1M6IDC3</accession>
<reference evidence="3" key="1">
    <citation type="submission" date="2016-11" db="EMBL/GenBank/DDBJ databases">
        <authorList>
            <person name="Varghese N."/>
            <person name="Submissions S."/>
        </authorList>
    </citation>
    <scope>NUCLEOTIDE SEQUENCE [LARGE SCALE GENOMIC DNA]</scope>
    <source>
        <strain evidence="3">DSM 100564</strain>
    </source>
</reference>
<feature type="transmembrane region" description="Helical" evidence="1">
    <location>
        <begin position="5"/>
        <end position="27"/>
    </location>
</feature>
<sequence>MLKNVLFRGVLFLIPIGFLSVILVHLFRITTSVAELADQIIPVDRVAGVGLTSILAVVFLVILCLLAGLISYLSFINEKVLKLDRILAGNMPGYSFIRGMFGSASQSGDELDALKPVLVTYDDTRTLAFEVERADALVVVFHPDIPTVLAGQIAVVDASRVTPIPIPAHQILAILRTHGRGMGKILQTMAEPKAKTDPKA</sequence>
<keyword evidence="1" id="KW-0472">Membrane</keyword>
<evidence type="ECO:0000313" key="2">
    <source>
        <dbReference type="EMBL" id="SHJ32451.1"/>
    </source>
</evidence>
<feature type="transmembrane region" description="Helical" evidence="1">
    <location>
        <begin position="47"/>
        <end position="75"/>
    </location>
</feature>
<evidence type="ECO:0000313" key="3">
    <source>
        <dbReference type="Proteomes" id="UP000183982"/>
    </source>
</evidence>
<dbReference type="OrthoDB" id="6399850at2"/>
<organism evidence="2 3">
    <name type="scientific">Shimia gijangensis</name>
    <dbReference type="NCBI Taxonomy" id="1470563"/>
    <lineage>
        <taxon>Bacteria</taxon>
        <taxon>Pseudomonadati</taxon>
        <taxon>Pseudomonadota</taxon>
        <taxon>Alphaproteobacteria</taxon>
        <taxon>Rhodobacterales</taxon>
        <taxon>Roseobacteraceae</taxon>
    </lineage>
</organism>
<dbReference type="EMBL" id="FQZQ01000007">
    <property type="protein sequence ID" value="SHJ32451.1"/>
    <property type="molecule type" value="Genomic_DNA"/>
</dbReference>
<dbReference type="RefSeq" id="WP_073251409.1">
    <property type="nucleotide sequence ID" value="NZ_FQZQ01000007.1"/>
</dbReference>
<protein>
    <submittedName>
        <fullName evidence="2">Uncharacterized membrane protein</fullName>
    </submittedName>
</protein>
<dbReference type="AlphaFoldDB" id="A0A1M6IDC3"/>
<gene>
    <name evidence="2" type="ORF">SAMN05444000_10776</name>
</gene>
<keyword evidence="3" id="KW-1185">Reference proteome</keyword>
<keyword evidence="1" id="KW-1133">Transmembrane helix</keyword>